<evidence type="ECO:0000313" key="2">
    <source>
        <dbReference type="Proteomes" id="UP000428333"/>
    </source>
</evidence>
<gene>
    <name evidence="1" type="ORF">C3L33_17963</name>
</gene>
<dbReference type="PANTHER" id="PTHR35759:SF1">
    <property type="entry name" value="OS07G0673000 PROTEIN"/>
    <property type="match status" value="1"/>
</dbReference>
<protein>
    <submittedName>
        <fullName evidence="1">Uncharacterized protein</fullName>
    </submittedName>
</protein>
<dbReference type="EMBL" id="QEFC01003084">
    <property type="protein sequence ID" value="KAE9450146.1"/>
    <property type="molecule type" value="Genomic_DNA"/>
</dbReference>
<dbReference type="PANTHER" id="PTHR35759">
    <property type="entry name" value="BNAA09G03860D PROTEIN"/>
    <property type="match status" value="1"/>
</dbReference>
<dbReference type="OrthoDB" id="407127at2759"/>
<reference evidence="1 2" key="1">
    <citation type="journal article" date="2019" name="Genome Biol. Evol.">
        <title>The Rhododendron genome and chromosomal organization provide insight into shared whole-genome duplications across the heath family (Ericaceae).</title>
        <authorList>
            <person name="Soza V.L."/>
            <person name="Lindsley D."/>
            <person name="Waalkes A."/>
            <person name="Ramage E."/>
            <person name="Patwardhan R.P."/>
            <person name="Burton J.N."/>
            <person name="Adey A."/>
            <person name="Kumar A."/>
            <person name="Qiu R."/>
            <person name="Shendure J."/>
            <person name="Hall B."/>
        </authorList>
    </citation>
    <scope>NUCLEOTIDE SEQUENCE [LARGE SCALE GENOMIC DNA]</scope>
    <source>
        <strain evidence="1">RSF 1966-606</strain>
    </source>
</reference>
<evidence type="ECO:0000313" key="1">
    <source>
        <dbReference type="EMBL" id="KAE9450146.1"/>
    </source>
</evidence>
<keyword evidence="2" id="KW-1185">Reference proteome</keyword>
<accession>A0A6A4KRC5</accession>
<feature type="non-terminal residue" evidence="1">
    <location>
        <position position="1"/>
    </location>
</feature>
<comment type="caution">
    <text evidence="1">The sequence shown here is derived from an EMBL/GenBank/DDBJ whole genome shotgun (WGS) entry which is preliminary data.</text>
</comment>
<organism evidence="1 2">
    <name type="scientific">Rhododendron williamsianum</name>
    <dbReference type="NCBI Taxonomy" id="262921"/>
    <lineage>
        <taxon>Eukaryota</taxon>
        <taxon>Viridiplantae</taxon>
        <taxon>Streptophyta</taxon>
        <taxon>Embryophyta</taxon>
        <taxon>Tracheophyta</taxon>
        <taxon>Spermatophyta</taxon>
        <taxon>Magnoliopsida</taxon>
        <taxon>eudicotyledons</taxon>
        <taxon>Gunneridae</taxon>
        <taxon>Pentapetalae</taxon>
        <taxon>asterids</taxon>
        <taxon>Ericales</taxon>
        <taxon>Ericaceae</taxon>
        <taxon>Ericoideae</taxon>
        <taxon>Rhodoreae</taxon>
        <taxon>Rhododendron</taxon>
    </lineage>
</organism>
<name>A0A6A4KRC5_9ERIC</name>
<sequence>MTYLYEVLYANKSRVLWSVENVVILFCLSSHTDVASNICSLGSNVIYDDSMNLRNILWLAPMPSNSTKAWSTAGVLVVLDAHPEGIIYRDLIPEYVNYARTIYEEDLGEVVADVNYLNIGGAAPDYQIFIC</sequence>
<dbReference type="Proteomes" id="UP000428333">
    <property type="component" value="Linkage Group LG11"/>
</dbReference>
<proteinExistence type="predicted"/>
<dbReference type="AlphaFoldDB" id="A0A6A4KRC5"/>